<dbReference type="Pfam" id="PF00892">
    <property type="entry name" value="EamA"/>
    <property type="match status" value="2"/>
</dbReference>
<keyword evidence="5 7" id="KW-1133">Transmembrane helix</keyword>
<feature type="transmembrane region" description="Helical" evidence="7">
    <location>
        <begin position="268"/>
        <end position="286"/>
    </location>
</feature>
<feature type="domain" description="EamA" evidence="8">
    <location>
        <begin position="6"/>
        <end position="137"/>
    </location>
</feature>
<evidence type="ECO:0000256" key="2">
    <source>
        <dbReference type="ARBA" id="ARBA00007362"/>
    </source>
</evidence>
<evidence type="ECO:0000256" key="1">
    <source>
        <dbReference type="ARBA" id="ARBA00004651"/>
    </source>
</evidence>
<evidence type="ECO:0000256" key="4">
    <source>
        <dbReference type="ARBA" id="ARBA00022692"/>
    </source>
</evidence>
<dbReference type="InterPro" id="IPR037185">
    <property type="entry name" value="EmrE-like"/>
</dbReference>
<evidence type="ECO:0000256" key="7">
    <source>
        <dbReference type="SAM" id="Phobius"/>
    </source>
</evidence>
<feature type="transmembrane region" description="Helical" evidence="7">
    <location>
        <begin position="182"/>
        <end position="202"/>
    </location>
</feature>
<protein>
    <recommendedName>
        <fullName evidence="8">EamA domain-containing protein</fullName>
    </recommendedName>
</protein>
<dbReference type="PATRIC" id="fig|136160.3.peg.2367"/>
<evidence type="ECO:0000256" key="3">
    <source>
        <dbReference type="ARBA" id="ARBA00022475"/>
    </source>
</evidence>
<comment type="subcellular location">
    <subcellularLocation>
        <location evidence="1">Cell membrane</location>
        <topology evidence="1">Multi-pass membrane protein</topology>
    </subcellularLocation>
</comment>
<name>A0A0M0KK26_ALKHA</name>
<evidence type="ECO:0000256" key="5">
    <source>
        <dbReference type="ARBA" id="ARBA00022989"/>
    </source>
</evidence>
<dbReference type="InterPro" id="IPR050638">
    <property type="entry name" value="AA-Vitamin_Transporters"/>
</dbReference>
<feature type="transmembrane region" description="Helical" evidence="7">
    <location>
        <begin position="67"/>
        <end position="86"/>
    </location>
</feature>
<comment type="similarity">
    <text evidence="2">Belongs to the EamA transporter family.</text>
</comment>
<dbReference type="SUPFAM" id="SSF103481">
    <property type="entry name" value="Multidrug resistance efflux transporter EmrE"/>
    <property type="match status" value="1"/>
</dbReference>
<keyword evidence="6 7" id="KW-0472">Membrane</keyword>
<reference evidence="9" key="1">
    <citation type="submission" date="2015-08" db="EMBL/GenBank/DDBJ databases">
        <title>Complete DNA Sequence of Pseudomonas syringae pv. actinidiae, the Causal Agent of Kiwifruit Canker Disease.</title>
        <authorList>
            <person name="Rikkerink E.H.A."/>
            <person name="Fineran P.C."/>
        </authorList>
    </citation>
    <scope>NUCLEOTIDE SEQUENCE</scope>
    <source>
        <strain evidence="9">DSM 13666</strain>
    </source>
</reference>
<dbReference type="PANTHER" id="PTHR32322">
    <property type="entry name" value="INNER MEMBRANE TRANSPORTER"/>
    <property type="match status" value="1"/>
</dbReference>
<accession>A0A0M0KK26</accession>
<dbReference type="AlphaFoldDB" id="A0A0M0KK26"/>
<evidence type="ECO:0000259" key="8">
    <source>
        <dbReference type="Pfam" id="PF00892"/>
    </source>
</evidence>
<organism evidence="9">
    <name type="scientific">Halalkalibacterium halodurans</name>
    <name type="common">Bacillus halodurans</name>
    <dbReference type="NCBI Taxonomy" id="86665"/>
    <lineage>
        <taxon>Bacteria</taxon>
        <taxon>Bacillati</taxon>
        <taxon>Bacillota</taxon>
        <taxon>Bacilli</taxon>
        <taxon>Bacillales</taxon>
        <taxon>Bacillaceae</taxon>
        <taxon>Halalkalibacterium (ex Joshi et al. 2022)</taxon>
    </lineage>
</organism>
<dbReference type="EMBL" id="LILD01000001">
    <property type="protein sequence ID" value="KOO39130.1"/>
    <property type="molecule type" value="Genomic_DNA"/>
</dbReference>
<gene>
    <name evidence="9" type="ORF">AMD02_09925</name>
</gene>
<sequence>MRIKFVTAVFLGACSYGVLSTLVKLAYENGVPTAVVTSSQFLIGWFLLAALLAFTQKKQRLTMKEKIQLMLAGIPTGLVGIFYYLSLVTIEASVAIILLFQFVWIGVVLESLINRQFPTKKTVGSLIILLIGTVLASGSSWVNQGTVHWLGVLFGLLAAVSFALFILANAKVLPQLPTVQRSYYMVSGSLMAVLFIFGPQLIHQPLTMYGQLGWYGVLLGLFGVCIPPLLFAYGMPQIGSGLGSILSSIELPVAVLLSVIVLKETVILSQWLGVFFIFLAIILPNIEWKKEQLGKNPL</sequence>
<proteinExistence type="inferred from homology"/>
<evidence type="ECO:0000313" key="9">
    <source>
        <dbReference type="EMBL" id="KOO39130.1"/>
    </source>
</evidence>
<feature type="domain" description="EamA" evidence="8">
    <location>
        <begin position="150"/>
        <end position="283"/>
    </location>
</feature>
<feature type="transmembrane region" description="Helical" evidence="7">
    <location>
        <begin position="92"/>
        <end position="113"/>
    </location>
</feature>
<dbReference type="PANTHER" id="PTHR32322:SF18">
    <property type="entry name" value="S-ADENOSYLMETHIONINE_S-ADENOSYLHOMOCYSTEINE TRANSPORTER"/>
    <property type="match status" value="1"/>
</dbReference>
<dbReference type="GO" id="GO:0005886">
    <property type="term" value="C:plasma membrane"/>
    <property type="evidence" value="ECO:0007669"/>
    <property type="project" value="UniProtKB-SubCell"/>
</dbReference>
<dbReference type="InterPro" id="IPR000620">
    <property type="entry name" value="EamA_dom"/>
</dbReference>
<feature type="transmembrane region" description="Helical" evidence="7">
    <location>
        <begin position="125"/>
        <end position="142"/>
    </location>
</feature>
<dbReference type="GeneID" id="87597535"/>
<feature type="transmembrane region" description="Helical" evidence="7">
    <location>
        <begin position="30"/>
        <end position="55"/>
    </location>
</feature>
<evidence type="ECO:0000256" key="6">
    <source>
        <dbReference type="ARBA" id="ARBA00023136"/>
    </source>
</evidence>
<feature type="transmembrane region" description="Helical" evidence="7">
    <location>
        <begin position="148"/>
        <end position="170"/>
    </location>
</feature>
<comment type="caution">
    <text evidence="9">The sequence shown here is derived from an EMBL/GenBank/DDBJ whole genome shotgun (WGS) entry which is preliminary data.</text>
</comment>
<keyword evidence="3" id="KW-1003">Cell membrane</keyword>
<feature type="transmembrane region" description="Helical" evidence="7">
    <location>
        <begin position="245"/>
        <end position="262"/>
    </location>
</feature>
<dbReference type="RefSeq" id="WP_053431194.1">
    <property type="nucleotide sequence ID" value="NZ_CP040441.1"/>
</dbReference>
<feature type="transmembrane region" description="Helical" evidence="7">
    <location>
        <begin position="214"/>
        <end position="233"/>
    </location>
</feature>
<keyword evidence="4 7" id="KW-0812">Transmembrane</keyword>